<evidence type="ECO:0000259" key="1">
    <source>
        <dbReference type="Pfam" id="PF26345"/>
    </source>
</evidence>
<feature type="domain" description="ScoMcrA-like N-terminal head" evidence="1">
    <location>
        <begin position="178"/>
        <end position="238"/>
    </location>
</feature>
<dbReference type="CDD" id="cd00085">
    <property type="entry name" value="HNHc"/>
    <property type="match status" value="1"/>
</dbReference>
<comment type="caution">
    <text evidence="2">The sequence shown here is derived from an EMBL/GenBank/DDBJ whole genome shotgun (WGS) entry which is preliminary data.</text>
</comment>
<dbReference type="InterPro" id="IPR003615">
    <property type="entry name" value="HNH_nuc"/>
</dbReference>
<dbReference type="RefSeq" id="WP_160736658.1">
    <property type="nucleotide sequence ID" value="NZ_WTYT01000004.1"/>
</dbReference>
<proteinExistence type="predicted"/>
<dbReference type="EMBL" id="WTYT01000004">
    <property type="protein sequence ID" value="MXO66230.1"/>
    <property type="molecule type" value="Genomic_DNA"/>
</dbReference>
<organism evidence="2 3">
    <name type="scientific">Altericroceibacterium endophyticum</name>
    <dbReference type="NCBI Taxonomy" id="1808508"/>
    <lineage>
        <taxon>Bacteria</taxon>
        <taxon>Pseudomonadati</taxon>
        <taxon>Pseudomonadota</taxon>
        <taxon>Alphaproteobacteria</taxon>
        <taxon>Sphingomonadales</taxon>
        <taxon>Erythrobacteraceae</taxon>
        <taxon>Altericroceibacterium</taxon>
    </lineage>
</organism>
<keyword evidence="3" id="KW-1185">Reference proteome</keyword>
<evidence type="ECO:0000313" key="2">
    <source>
        <dbReference type="EMBL" id="MXO66230.1"/>
    </source>
</evidence>
<name>A0A6I4T8M9_9SPHN</name>
<dbReference type="OrthoDB" id="9802640at2"/>
<reference evidence="2 3" key="1">
    <citation type="submission" date="2019-12" db="EMBL/GenBank/DDBJ databases">
        <title>Genomic-based taxomic classification of the family Erythrobacteraceae.</title>
        <authorList>
            <person name="Xu L."/>
        </authorList>
    </citation>
    <scope>NUCLEOTIDE SEQUENCE [LARGE SCALE GENOMIC DNA]</scope>
    <source>
        <strain evidence="2 3">LMG 29518</strain>
    </source>
</reference>
<gene>
    <name evidence="2" type="ORF">GRI91_10725</name>
</gene>
<evidence type="ECO:0000313" key="3">
    <source>
        <dbReference type="Proteomes" id="UP000438476"/>
    </source>
</evidence>
<sequence>MVHWVEGEKADIILNARVDVSGKSLMLHSRGGSMEGRPPRNPDYQRALRLLLRRGCEDGAITRIAIDSSEAHKAPPAERTLFEADELADFEPDALAREVGLRLAAWPQKPEEKSGGNRTKRVLIETRYLYVSQRFRLRKAGPGKVEHELIERGEFERLTRAHLDEAVEALRSGTIHPDFGSHTHYSVLLDDGTKLRPKAIIGLALSILRGQSVSWSQFRGGENTPCFATLRKHGFTIVHEAADKGFEKSQSGDASEAVDNALGDHTLTDEDRRFIEGSVYRAKHLKRERNRQLVTEFKEAFLRKHGSFHCEKCSRDWIEEYGESVAVACFEAHHQATQVAEMEDGHQSKLEDLQLLCANCHRAVHREMAVGA</sequence>
<dbReference type="Pfam" id="PF26345">
    <property type="entry name" value="ScoMcrA_N"/>
    <property type="match status" value="1"/>
</dbReference>
<protein>
    <recommendedName>
        <fullName evidence="1">ScoMcrA-like N-terminal head domain-containing protein</fullName>
    </recommendedName>
</protein>
<dbReference type="Proteomes" id="UP000438476">
    <property type="component" value="Unassembled WGS sequence"/>
</dbReference>
<accession>A0A6I4T8M9</accession>
<dbReference type="InterPro" id="IPR058807">
    <property type="entry name" value="ScoMcrA_N"/>
</dbReference>
<dbReference type="AlphaFoldDB" id="A0A6I4T8M9"/>